<dbReference type="AlphaFoldDB" id="A0A819K5S3"/>
<sequence>DMSTNQMLAAMKAAISMTQKDHPDDLATTEMLSNALKLAKD</sequence>
<evidence type="ECO:0000313" key="2">
    <source>
        <dbReference type="Proteomes" id="UP000663881"/>
    </source>
</evidence>
<feature type="non-terminal residue" evidence="1">
    <location>
        <position position="1"/>
    </location>
</feature>
<reference evidence="1" key="1">
    <citation type="submission" date="2021-02" db="EMBL/GenBank/DDBJ databases">
        <authorList>
            <person name="Nowell W R."/>
        </authorList>
    </citation>
    <scope>NUCLEOTIDE SEQUENCE</scope>
</reference>
<dbReference type="Proteomes" id="UP000663881">
    <property type="component" value="Unassembled WGS sequence"/>
</dbReference>
<gene>
    <name evidence="1" type="ORF">OKA104_LOCUS26517</name>
</gene>
<evidence type="ECO:0000313" key="1">
    <source>
        <dbReference type="EMBL" id="CAF3943382.1"/>
    </source>
</evidence>
<proteinExistence type="predicted"/>
<comment type="caution">
    <text evidence="1">The sequence shown here is derived from an EMBL/GenBank/DDBJ whole genome shotgun (WGS) entry which is preliminary data.</text>
</comment>
<name>A0A819K5S3_9BILA</name>
<dbReference type="EMBL" id="CAJOAY010002331">
    <property type="protein sequence ID" value="CAF3943382.1"/>
    <property type="molecule type" value="Genomic_DNA"/>
</dbReference>
<organism evidence="1 2">
    <name type="scientific">Adineta steineri</name>
    <dbReference type="NCBI Taxonomy" id="433720"/>
    <lineage>
        <taxon>Eukaryota</taxon>
        <taxon>Metazoa</taxon>
        <taxon>Spiralia</taxon>
        <taxon>Gnathifera</taxon>
        <taxon>Rotifera</taxon>
        <taxon>Eurotatoria</taxon>
        <taxon>Bdelloidea</taxon>
        <taxon>Adinetida</taxon>
        <taxon>Adinetidae</taxon>
        <taxon>Adineta</taxon>
    </lineage>
</organism>
<accession>A0A819K5S3</accession>
<protein>
    <submittedName>
        <fullName evidence="1">Uncharacterized protein</fullName>
    </submittedName>
</protein>